<dbReference type="PANTHER" id="PTHR23028:SF53">
    <property type="entry name" value="ACYL_TRANSF_3 DOMAIN-CONTAINING PROTEIN"/>
    <property type="match status" value="1"/>
</dbReference>
<sequence length="355" mass="41114">MNVATIDTNLGKPKAKPHLYSLDLLRGLAALSVCLLHFTFGVLPSLKNTELTLFFSWGYLGVDIFFIISGFIIPYSLDRGNYQSNEFFSFMGKRMVRIWPPSFLMIILTVGQRLFIDFVLKHERIYTADLTAFQLFTNILYIVPYTSARWLNGILWTLAVEFQFYILIGLLFGWLKRGIVPLIILGGMCNMVKYSPYLHDVQFFEYNSVFLLGILLWLKFRERVSDMIFYLFALVGLVLVYVEINWLAAIFAFGTIFIILFFKKNIIIFSFLGKISYSLYLLHTVVGTTAEALWIRFFSVQTLGQKIALLFFCVLVTVLASYVFYRLVEEPSMRLAERLFKRKTVVVAIPRGKEF</sequence>
<keyword evidence="3" id="KW-0808">Transferase</keyword>
<name>A0A7Y0FPH4_9BACT</name>
<evidence type="ECO:0000256" key="1">
    <source>
        <dbReference type="SAM" id="Phobius"/>
    </source>
</evidence>
<feature type="transmembrane region" description="Helical" evidence="1">
    <location>
        <begin position="227"/>
        <end position="244"/>
    </location>
</feature>
<dbReference type="InterPro" id="IPR050879">
    <property type="entry name" value="Acyltransferase_3"/>
</dbReference>
<gene>
    <name evidence="3" type="ORF">HHL22_22950</name>
</gene>
<feature type="transmembrane region" description="Helical" evidence="1">
    <location>
        <begin position="24"/>
        <end position="43"/>
    </location>
</feature>
<dbReference type="RefSeq" id="WP_169533772.1">
    <property type="nucleotide sequence ID" value="NZ_JABBGH010000005.1"/>
</dbReference>
<keyword evidence="1" id="KW-1133">Transmembrane helix</keyword>
<feature type="transmembrane region" description="Helical" evidence="1">
    <location>
        <begin position="203"/>
        <end position="220"/>
    </location>
</feature>
<feature type="domain" description="Acyltransferase 3" evidence="2">
    <location>
        <begin position="20"/>
        <end position="326"/>
    </location>
</feature>
<proteinExistence type="predicted"/>
<dbReference type="GO" id="GO:0016020">
    <property type="term" value="C:membrane"/>
    <property type="evidence" value="ECO:0007669"/>
    <property type="project" value="TreeGrafter"/>
</dbReference>
<dbReference type="EMBL" id="JABBGH010000005">
    <property type="protein sequence ID" value="NML68067.1"/>
    <property type="molecule type" value="Genomic_DNA"/>
</dbReference>
<feature type="transmembrane region" description="Helical" evidence="1">
    <location>
        <begin position="279"/>
        <end position="295"/>
    </location>
</feature>
<dbReference type="GO" id="GO:0016747">
    <property type="term" value="F:acyltransferase activity, transferring groups other than amino-acyl groups"/>
    <property type="evidence" value="ECO:0007669"/>
    <property type="project" value="InterPro"/>
</dbReference>
<dbReference type="Proteomes" id="UP000559626">
    <property type="component" value="Unassembled WGS sequence"/>
</dbReference>
<protein>
    <submittedName>
        <fullName evidence="3">Acyltransferase</fullName>
    </submittedName>
</protein>
<evidence type="ECO:0000313" key="3">
    <source>
        <dbReference type="EMBL" id="NML68067.1"/>
    </source>
</evidence>
<accession>A0A7Y0FPH4</accession>
<dbReference type="InterPro" id="IPR002656">
    <property type="entry name" value="Acyl_transf_3_dom"/>
</dbReference>
<keyword evidence="1" id="KW-0812">Transmembrane</keyword>
<feature type="transmembrane region" description="Helical" evidence="1">
    <location>
        <begin position="55"/>
        <end position="77"/>
    </location>
</feature>
<evidence type="ECO:0000313" key="4">
    <source>
        <dbReference type="Proteomes" id="UP000559626"/>
    </source>
</evidence>
<feature type="transmembrane region" description="Helical" evidence="1">
    <location>
        <begin position="307"/>
        <end position="328"/>
    </location>
</feature>
<feature type="transmembrane region" description="Helical" evidence="1">
    <location>
        <begin position="128"/>
        <end position="147"/>
    </location>
</feature>
<evidence type="ECO:0000259" key="2">
    <source>
        <dbReference type="Pfam" id="PF01757"/>
    </source>
</evidence>
<keyword evidence="3" id="KW-0012">Acyltransferase</keyword>
<dbReference type="AlphaFoldDB" id="A0A7Y0FPH4"/>
<dbReference type="Pfam" id="PF01757">
    <property type="entry name" value="Acyl_transf_3"/>
    <property type="match status" value="1"/>
</dbReference>
<dbReference type="PANTHER" id="PTHR23028">
    <property type="entry name" value="ACETYLTRANSFERASE"/>
    <property type="match status" value="1"/>
</dbReference>
<feature type="transmembrane region" description="Helical" evidence="1">
    <location>
        <begin position="97"/>
        <end position="116"/>
    </location>
</feature>
<organism evidence="3 4">
    <name type="scientific">Hymenobacter polaris</name>
    <dbReference type="NCBI Taxonomy" id="2682546"/>
    <lineage>
        <taxon>Bacteria</taxon>
        <taxon>Pseudomonadati</taxon>
        <taxon>Bacteroidota</taxon>
        <taxon>Cytophagia</taxon>
        <taxon>Cytophagales</taxon>
        <taxon>Hymenobacteraceae</taxon>
        <taxon>Hymenobacter</taxon>
    </lineage>
</organism>
<feature type="transmembrane region" description="Helical" evidence="1">
    <location>
        <begin position="250"/>
        <end position="272"/>
    </location>
</feature>
<dbReference type="GO" id="GO:0000271">
    <property type="term" value="P:polysaccharide biosynthetic process"/>
    <property type="evidence" value="ECO:0007669"/>
    <property type="project" value="TreeGrafter"/>
</dbReference>
<comment type="caution">
    <text evidence="3">The sequence shown here is derived from an EMBL/GenBank/DDBJ whole genome shotgun (WGS) entry which is preliminary data.</text>
</comment>
<keyword evidence="4" id="KW-1185">Reference proteome</keyword>
<keyword evidence="1" id="KW-0472">Membrane</keyword>
<reference evidence="3 4" key="1">
    <citation type="submission" date="2020-04" db="EMBL/GenBank/DDBJ databases">
        <title>Hymenobacter polaris sp. nov., isolated from Arctic soil.</title>
        <authorList>
            <person name="Dahal R.H."/>
        </authorList>
    </citation>
    <scope>NUCLEOTIDE SEQUENCE [LARGE SCALE GENOMIC DNA]</scope>
    <source>
        <strain evidence="3 4">RP-2-7</strain>
    </source>
</reference>